<sequence length="318" mass="36731">MAKNSPQDLENREYFSKRLNLLMEQKGVRQIDLHNALDIPKSTITGYVKGKSLPTAGNLQKIADFLNVKKSFLDLRFIDTVSTSTLKELLDNNQREKVFEMFFNKIKEILSFKKDYMNMEYIRGKIAFDQGVLGRVLQSSIINPGIVEIFNGLDLSDISKNNEALLLSKQREAREYAYNNVLTMITNEYITRLINVIEREQALNTSYVHSEISNLINSLNNKIDSYGAVVFEVNEIIEKIGIQDRKILGYCLQRKISSVQNEINDLVHNNTNNSFCVTKNKIFTEKSDIIDTIEFDYYKGIQNRLNDLAEEIREHFSD</sequence>
<evidence type="ECO:0000313" key="9">
    <source>
        <dbReference type="Proteomes" id="UP000046095"/>
    </source>
</evidence>
<evidence type="ECO:0000313" key="2">
    <source>
        <dbReference type="EMBL" id="CDQ29848.1"/>
    </source>
</evidence>
<dbReference type="Proteomes" id="UP000310822">
    <property type="component" value="Unassembled WGS sequence"/>
</dbReference>
<evidence type="ECO:0000259" key="1">
    <source>
        <dbReference type="PROSITE" id="PS50943"/>
    </source>
</evidence>
<dbReference type="Gene3D" id="1.10.260.40">
    <property type="entry name" value="lambda repressor-like DNA-binding domains"/>
    <property type="match status" value="1"/>
</dbReference>
<dbReference type="Proteomes" id="UP000318940">
    <property type="component" value="Unassembled WGS sequence"/>
</dbReference>
<dbReference type="GO" id="GO:0003677">
    <property type="term" value="F:DNA binding"/>
    <property type="evidence" value="ECO:0007669"/>
    <property type="project" value="UniProtKB-KW"/>
</dbReference>
<evidence type="ECO:0000313" key="8">
    <source>
        <dbReference type="Proteomes" id="UP000045541"/>
    </source>
</evidence>
<evidence type="ECO:0000313" key="12">
    <source>
        <dbReference type="Proteomes" id="UP000318940"/>
    </source>
</evidence>
<dbReference type="Pfam" id="PF01381">
    <property type="entry name" value="HTH_3"/>
    <property type="match status" value="1"/>
</dbReference>
<proteinExistence type="predicted"/>
<evidence type="ECO:0000313" key="4">
    <source>
        <dbReference type="EMBL" id="COR32393.1"/>
    </source>
</evidence>
<dbReference type="EMBL" id="LK020678">
    <property type="protein sequence ID" value="CDQ29848.1"/>
    <property type="molecule type" value="Genomic_DNA"/>
</dbReference>
<reference evidence="3 8" key="3">
    <citation type="submission" date="2015-03" db="EMBL/GenBank/DDBJ databases">
        <authorList>
            <consortium name="Pathogen Informatics"/>
            <person name="Murphy D."/>
        </authorList>
    </citation>
    <scope>NUCLEOTIDE SEQUENCE [LARGE SCALE GENOMIC DNA]</scope>
    <source>
        <strain evidence="3 8">0310</strain>
    </source>
</reference>
<evidence type="ECO:0000313" key="3">
    <source>
        <dbReference type="EMBL" id="CKI88220.1"/>
    </source>
</evidence>
<reference evidence="2" key="2">
    <citation type="submission" date="2014-10" db="EMBL/GenBank/DDBJ databases">
        <title>Contrasting mechanisms driving short-term and long-term diversification of pneumococci.</title>
        <authorList>
            <person name="Croucher N.J."/>
            <person name="Coupland P.C."/>
            <person name="Stevenson A.E."/>
            <person name="Callendrello A."/>
            <person name="Bentley S.D."/>
            <person name="Hanage W.P."/>
        </authorList>
    </citation>
    <scope>NUCLEOTIDE SEQUENCE</scope>
    <source>
        <strain evidence="2">R34-3016</strain>
    </source>
</reference>
<feature type="domain" description="HTH cro/C1-type" evidence="1">
    <location>
        <begin position="19"/>
        <end position="73"/>
    </location>
</feature>
<dbReference type="SUPFAM" id="SSF47413">
    <property type="entry name" value="lambda repressor-like DNA-binding domains"/>
    <property type="match status" value="1"/>
</dbReference>
<name>A0A064C0A0_STREE</name>
<reference evidence="11 12" key="6">
    <citation type="submission" date="2019-07" db="EMBL/GenBank/DDBJ databases">
        <authorList>
            <person name="Mohale T."/>
        </authorList>
    </citation>
    <scope>NUCLEOTIDE SEQUENCE [LARGE SCALE GENOMIC DNA]</scope>
    <source>
        <strain evidence="5 12">NTPn 189</strain>
        <strain evidence="6 11">NTPn 59</strain>
    </source>
</reference>
<evidence type="ECO:0000313" key="7">
    <source>
        <dbReference type="EMBL" id="VNB32148.1"/>
    </source>
</evidence>
<gene>
    <name evidence="6" type="ORF">AZJ28_04845</name>
    <name evidence="5" type="ORF">AZK02_06180</name>
    <name evidence="4" type="ORF">ERS021218_00301</name>
    <name evidence="3" type="ORF">ERS096071_00257</name>
    <name evidence="7" type="ORF">SAMEA2783718_00014</name>
</gene>
<dbReference type="EMBL" id="VMVH01000055">
    <property type="protein sequence ID" value="TVW26927.1"/>
    <property type="molecule type" value="Genomic_DNA"/>
</dbReference>
<reference evidence="2" key="1">
    <citation type="submission" date="2014-04" db="EMBL/GenBank/DDBJ databases">
        <authorList>
            <person name="Croucher N."/>
        </authorList>
    </citation>
    <scope>NUCLEOTIDE SEQUENCE</scope>
    <source>
        <strain evidence="2">R34-3016</strain>
    </source>
</reference>
<accession>A0A064C0A0</accession>
<dbReference type="PATRIC" id="fig|1313.5270.peg.931"/>
<evidence type="ECO:0000313" key="10">
    <source>
        <dbReference type="Proteomes" id="UP000310822"/>
    </source>
</evidence>
<dbReference type="RefSeq" id="WP_001107586.1">
    <property type="nucleotide sequence ID" value="NZ_AP028877.1"/>
</dbReference>
<dbReference type="EMBL" id="CMWB01000003">
    <property type="protein sequence ID" value="CKI88220.1"/>
    <property type="molecule type" value="Genomic_DNA"/>
</dbReference>
<dbReference type="CDD" id="cd00093">
    <property type="entry name" value="HTH_XRE"/>
    <property type="match status" value="1"/>
</dbReference>
<dbReference type="InterPro" id="IPR010982">
    <property type="entry name" value="Lambda_DNA-bd_dom_sf"/>
</dbReference>
<evidence type="ECO:0000313" key="5">
    <source>
        <dbReference type="EMBL" id="TVW26927.1"/>
    </source>
</evidence>
<dbReference type="Proteomes" id="UP000315060">
    <property type="component" value="Unassembled WGS sequence"/>
</dbReference>
<organism evidence="2">
    <name type="scientific">Streptococcus pneumoniae</name>
    <dbReference type="NCBI Taxonomy" id="1313"/>
    <lineage>
        <taxon>Bacteria</taxon>
        <taxon>Bacillati</taxon>
        <taxon>Bacillota</taxon>
        <taxon>Bacilli</taxon>
        <taxon>Lactobacillales</taxon>
        <taxon>Streptococcaceae</taxon>
        <taxon>Streptococcus</taxon>
    </lineage>
</organism>
<dbReference type="InterPro" id="IPR001387">
    <property type="entry name" value="Cro/C1-type_HTH"/>
</dbReference>
<dbReference type="PROSITE" id="PS50943">
    <property type="entry name" value="HTH_CROC1"/>
    <property type="match status" value="1"/>
</dbReference>
<dbReference type="OrthoDB" id="2475196at2"/>
<evidence type="ECO:0000313" key="6">
    <source>
        <dbReference type="EMBL" id="TVX70638.1"/>
    </source>
</evidence>
<reference evidence="4 9" key="4">
    <citation type="submission" date="2015-03" db="EMBL/GenBank/DDBJ databases">
        <authorList>
            <person name="Murphy D."/>
        </authorList>
    </citation>
    <scope>NUCLEOTIDE SEQUENCE [LARGE SCALE GENOMIC DNA]</scope>
    <source>
        <strain evidence="4 9">SMRU1708</strain>
    </source>
</reference>
<dbReference type="Proteomes" id="UP000045541">
    <property type="component" value="Unassembled WGS sequence"/>
</dbReference>
<reference evidence="7 10" key="5">
    <citation type="submission" date="2019-04" db="EMBL/GenBank/DDBJ databases">
        <authorList>
            <consortium name="Pathogen Informatics"/>
        </authorList>
    </citation>
    <scope>NUCLEOTIDE SEQUENCE [LARGE SCALE GENOMIC DNA]</scope>
    <source>
        <strain evidence="7 10">GPSC54</strain>
    </source>
</reference>
<protein>
    <submittedName>
        <fullName evidence="3">DNA-binding phage protein</fullName>
    </submittedName>
    <submittedName>
        <fullName evidence="5">Helix-turn-helix transcriptional regulator</fullName>
    </submittedName>
    <submittedName>
        <fullName evidence="2">Putative phage-related chromosomal island protein</fullName>
    </submittedName>
</protein>
<dbReference type="AlphaFoldDB" id="A0A064C0A0"/>
<dbReference type="EMBL" id="CRVC01000002">
    <property type="protein sequence ID" value="COR32393.1"/>
    <property type="molecule type" value="Genomic_DNA"/>
</dbReference>
<dbReference type="SMART" id="SM00530">
    <property type="entry name" value="HTH_XRE"/>
    <property type="match status" value="1"/>
</dbReference>
<evidence type="ECO:0000313" key="11">
    <source>
        <dbReference type="Proteomes" id="UP000315060"/>
    </source>
</evidence>
<dbReference type="EMBL" id="VMYC01000075">
    <property type="protein sequence ID" value="TVX70638.1"/>
    <property type="molecule type" value="Genomic_DNA"/>
</dbReference>
<dbReference type="Proteomes" id="UP000046095">
    <property type="component" value="Unassembled WGS sequence"/>
</dbReference>
<dbReference type="EMBL" id="CAASIK010000001">
    <property type="protein sequence ID" value="VNB32148.1"/>
    <property type="molecule type" value="Genomic_DNA"/>
</dbReference>
<keyword evidence="3" id="KW-0238">DNA-binding</keyword>